<feature type="modified residue" description="FMN phosphoryl threonine" evidence="6">
    <location>
        <position position="204"/>
    </location>
</feature>
<evidence type="ECO:0000256" key="4">
    <source>
        <dbReference type="ARBA" id="ARBA00022643"/>
    </source>
</evidence>
<dbReference type="EC" id="7.-.-.-" evidence="6"/>
<organism evidence="9 10">
    <name type="scientific">Novipirellula caenicola</name>
    <dbReference type="NCBI Taxonomy" id="1536901"/>
    <lineage>
        <taxon>Bacteria</taxon>
        <taxon>Pseudomonadati</taxon>
        <taxon>Planctomycetota</taxon>
        <taxon>Planctomycetia</taxon>
        <taxon>Pirellulales</taxon>
        <taxon>Pirellulaceae</taxon>
        <taxon>Novipirellula</taxon>
    </lineage>
</organism>
<evidence type="ECO:0000259" key="8">
    <source>
        <dbReference type="SMART" id="SM00900"/>
    </source>
</evidence>
<accession>A0ABP9VR43</accession>
<comment type="similarity">
    <text evidence="6">Belongs to the RnfG family.</text>
</comment>
<dbReference type="PANTHER" id="PTHR36118">
    <property type="entry name" value="ION-TRANSLOCATING OXIDOREDUCTASE COMPLEX SUBUNIT G"/>
    <property type="match status" value="1"/>
</dbReference>
<gene>
    <name evidence="9" type="primary">rsxG_1</name>
    <name evidence="6" type="synonym">rnfG</name>
    <name evidence="9" type="ORF">Rcae01_03084</name>
</gene>
<feature type="domain" description="FMN-binding" evidence="8">
    <location>
        <begin position="119"/>
        <end position="221"/>
    </location>
</feature>
<keyword evidence="4 6" id="KW-0288">FMN</keyword>
<comment type="subunit">
    <text evidence="6">The complex is composed of six subunits: RnfA, RnfB, RnfC, RnfD, RnfE and RnfG.</text>
</comment>
<dbReference type="EMBL" id="BAABRO010000006">
    <property type="protein sequence ID" value="GAA5507627.1"/>
    <property type="molecule type" value="Genomic_DNA"/>
</dbReference>
<dbReference type="HAMAP" id="MF_00479">
    <property type="entry name" value="RsxG_RnfG"/>
    <property type="match status" value="1"/>
</dbReference>
<evidence type="ECO:0000313" key="9">
    <source>
        <dbReference type="EMBL" id="GAA5507627.1"/>
    </source>
</evidence>
<proteinExistence type="inferred from homology"/>
<evidence type="ECO:0000256" key="5">
    <source>
        <dbReference type="ARBA" id="ARBA00022982"/>
    </source>
</evidence>
<evidence type="ECO:0000313" key="10">
    <source>
        <dbReference type="Proteomes" id="UP001416858"/>
    </source>
</evidence>
<dbReference type="SMART" id="SM00900">
    <property type="entry name" value="FMN_bind"/>
    <property type="match status" value="1"/>
</dbReference>
<dbReference type="Proteomes" id="UP001416858">
    <property type="component" value="Unassembled WGS sequence"/>
</dbReference>
<evidence type="ECO:0000256" key="1">
    <source>
        <dbReference type="ARBA" id="ARBA00022448"/>
    </source>
</evidence>
<protein>
    <recommendedName>
        <fullName evidence="6">Ion-translocating oxidoreductase complex subunit G</fullName>
        <ecNumber evidence="6">7.-.-.-</ecNumber>
    </recommendedName>
    <alternativeName>
        <fullName evidence="6">Rnf electron transport complex subunit G</fullName>
    </alternativeName>
</protein>
<evidence type="ECO:0000256" key="2">
    <source>
        <dbReference type="ARBA" id="ARBA00022553"/>
    </source>
</evidence>
<keyword evidence="5 6" id="KW-0249">Electron transport</keyword>
<keyword evidence="6" id="KW-1003">Cell membrane</keyword>
<keyword evidence="6 7" id="KW-1133">Transmembrane helix</keyword>
<dbReference type="RefSeq" id="WP_345684478.1">
    <property type="nucleotide sequence ID" value="NZ_BAABRO010000006.1"/>
</dbReference>
<evidence type="ECO:0000256" key="7">
    <source>
        <dbReference type="SAM" id="Phobius"/>
    </source>
</evidence>
<keyword evidence="2 6" id="KW-0597">Phosphoprotein</keyword>
<keyword evidence="6" id="KW-1278">Translocase</keyword>
<reference evidence="9 10" key="1">
    <citation type="submission" date="2024-02" db="EMBL/GenBank/DDBJ databases">
        <title>Rhodopirellula caenicola NBRC 110016.</title>
        <authorList>
            <person name="Ichikawa N."/>
            <person name="Katano-Makiyama Y."/>
            <person name="Hidaka K."/>
        </authorList>
    </citation>
    <scope>NUCLEOTIDE SEQUENCE [LARGE SCALE GENOMIC DNA]</scope>
    <source>
        <strain evidence="9 10">NBRC 110016</strain>
    </source>
</reference>
<keyword evidence="6 7" id="KW-0472">Membrane</keyword>
<feature type="transmembrane region" description="Helical" evidence="7">
    <location>
        <begin position="23"/>
        <end position="46"/>
    </location>
</feature>
<comment type="caution">
    <text evidence="9">The sequence shown here is derived from an EMBL/GenBank/DDBJ whole genome shotgun (WGS) entry which is preliminary data.</text>
</comment>
<name>A0ABP9VR43_9BACT</name>
<evidence type="ECO:0000256" key="6">
    <source>
        <dbReference type="HAMAP-Rule" id="MF_00479"/>
    </source>
</evidence>
<dbReference type="Pfam" id="PF04205">
    <property type="entry name" value="FMN_bind"/>
    <property type="match status" value="1"/>
</dbReference>
<dbReference type="PANTHER" id="PTHR36118:SF1">
    <property type="entry name" value="ION-TRANSLOCATING OXIDOREDUCTASE COMPLEX SUBUNIT G"/>
    <property type="match status" value="1"/>
</dbReference>
<evidence type="ECO:0000256" key="3">
    <source>
        <dbReference type="ARBA" id="ARBA00022630"/>
    </source>
</evidence>
<keyword evidence="6 7" id="KW-0812">Transmembrane</keyword>
<keyword evidence="1 6" id="KW-0813">Transport</keyword>
<keyword evidence="3 6" id="KW-0285">Flavoprotein</keyword>
<comment type="function">
    <text evidence="6">Part of a membrane-bound complex that couples electron transfer with translocation of ions across the membrane.</text>
</comment>
<comment type="subcellular location">
    <subcellularLocation>
        <location evidence="6">Cell membrane</location>
        <topology evidence="6">Single-pass membrane protein</topology>
    </subcellularLocation>
</comment>
<sequence length="240" mass="25736">MNSSLPTDPTLSGLASTPPPPTASIYGVVLSVGIVCSLAVVIVYQLTGPRIIRNRVALRHDAILAVLPDAVTVIPFEFDTTLGQFQPAATDDADSDLVYAGFGPGGELVGLAIETEGMGYQDTIRLMYGYSPHEQAIIGIRVLESRETPGLGDRIETDVNFLSHFRRLDVSLESTSNQLAHSIEFVKSGNKTDPWQIDGITGATISSRATAAMIGDSAADWIPRVYPRLADFTATSQETR</sequence>
<keyword evidence="10" id="KW-1185">Reference proteome</keyword>
<dbReference type="InterPro" id="IPR010209">
    <property type="entry name" value="Ion_transpt_RnfG/RsxG"/>
</dbReference>
<dbReference type="InterPro" id="IPR007329">
    <property type="entry name" value="FMN-bd"/>
</dbReference>
<comment type="cofactor">
    <cofactor evidence="6">
        <name>FMN</name>
        <dbReference type="ChEBI" id="CHEBI:58210"/>
    </cofactor>
</comment>